<feature type="non-terminal residue" evidence="2">
    <location>
        <position position="553"/>
    </location>
</feature>
<dbReference type="GeneID" id="54576214"/>
<organism evidence="2 3">
    <name type="scientific">Trematosphaeria pertusa</name>
    <dbReference type="NCBI Taxonomy" id="390896"/>
    <lineage>
        <taxon>Eukaryota</taxon>
        <taxon>Fungi</taxon>
        <taxon>Dikarya</taxon>
        <taxon>Ascomycota</taxon>
        <taxon>Pezizomycotina</taxon>
        <taxon>Dothideomycetes</taxon>
        <taxon>Pleosporomycetidae</taxon>
        <taxon>Pleosporales</taxon>
        <taxon>Massarineae</taxon>
        <taxon>Trematosphaeriaceae</taxon>
        <taxon>Trematosphaeria</taxon>
    </lineage>
</organism>
<name>A0A6A6HW54_9PLEO</name>
<protein>
    <submittedName>
        <fullName evidence="2">HET-domain-containing protein</fullName>
    </submittedName>
</protein>
<dbReference type="InterPro" id="IPR010730">
    <property type="entry name" value="HET"/>
</dbReference>
<keyword evidence="3" id="KW-1185">Reference proteome</keyword>
<dbReference type="Proteomes" id="UP000800094">
    <property type="component" value="Unassembled WGS sequence"/>
</dbReference>
<dbReference type="EMBL" id="ML987209">
    <property type="protein sequence ID" value="KAF2241962.1"/>
    <property type="molecule type" value="Genomic_DNA"/>
</dbReference>
<evidence type="ECO:0000259" key="1">
    <source>
        <dbReference type="Pfam" id="PF06985"/>
    </source>
</evidence>
<reference evidence="2" key="1">
    <citation type="journal article" date="2020" name="Stud. Mycol.">
        <title>101 Dothideomycetes genomes: a test case for predicting lifestyles and emergence of pathogens.</title>
        <authorList>
            <person name="Haridas S."/>
            <person name="Albert R."/>
            <person name="Binder M."/>
            <person name="Bloem J."/>
            <person name="Labutti K."/>
            <person name="Salamov A."/>
            <person name="Andreopoulos B."/>
            <person name="Baker S."/>
            <person name="Barry K."/>
            <person name="Bills G."/>
            <person name="Bluhm B."/>
            <person name="Cannon C."/>
            <person name="Castanera R."/>
            <person name="Culley D."/>
            <person name="Daum C."/>
            <person name="Ezra D."/>
            <person name="Gonzalez J."/>
            <person name="Henrissat B."/>
            <person name="Kuo A."/>
            <person name="Liang C."/>
            <person name="Lipzen A."/>
            <person name="Lutzoni F."/>
            <person name="Magnuson J."/>
            <person name="Mondo S."/>
            <person name="Nolan M."/>
            <person name="Ohm R."/>
            <person name="Pangilinan J."/>
            <person name="Park H.-J."/>
            <person name="Ramirez L."/>
            <person name="Alfaro M."/>
            <person name="Sun H."/>
            <person name="Tritt A."/>
            <person name="Yoshinaga Y."/>
            <person name="Zwiers L.-H."/>
            <person name="Turgeon B."/>
            <person name="Goodwin S."/>
            <person name="Spatafora J."/>
            <person name="Crous P."/>
            <person name="Grigoriev I."/>
        </authorList>
    </citation>
    <scope>NUCLEOTIDE SEQUENCE</scope>
    <source>
        <strain evidence="2">CBS 122368</strain>
    </source>
</reference>
<feature type="domain" description="Heterokaryon incompatibility" evidence="1">
    <location>
        <begin position="14"/>
        <end position="159"/>
    </location>
</feature>
<dbReference type="InterPro" id="IPR052895">
    <property type="entry name" value="HetReg/Transcr_Mod"/>
</dbReference>
<dbReference type="PANTHER" id="PTHR24148">
    <property type="entry name" value="ANKYRIN REPEAT DOMAIN-CONTAINING PROTEIN 39 HOMOLOG-RELATED"/>
    <property type="match status" value="1"/>
</dbReference>
<dbReference type="OrthoDB" id="3553147at2759"/>
<dbReference type="RefSeq" id="XP_033676966.1">
    <property type="nucleotide sequence ID" value="XM_033822884.1"/>
</dbReference>
<feature type="non-terminal residue" evidence="2">
    <location>
        <position position="1"/>
    </location>
</feature>
<dbReference type="Pfam" id="PF26639">
    <property type="entry name" value="Het-6_barrel"/>
    <property type="match status" value="1"/>
</dbReference>
<evidence type="ECO:0000313" key="3">
    <source>
        <dbReference type="Proteomes" id="UP000800094"/>
    </source>
</evidence>
<sequence>CELEHARRSNFPDYTALSYTWGSSSDTRPIYVDGGLVEAGVNLEEALRALRDHTPTRVLWCDQLCINQGDDAEKSDQVQQMKEIYSDATRVIAWLGPAADNSDALMSRLRELDLVSDESADHSALLASYARDEELTWIPKAFDDFCKRSYWRRLWVIQEFAVAKDLYVLCGSAMLSAAHLANAVQSLFKLQGQIHDHVFRSEKIPCGLETMERSYSSSALSFVMAITTRRSRHHNSDPSRSDSLFRVLVTSLVLEIDYNHPDCTDARDRVFSVLGLATDAADFEGFPDYSKGSEEVYEELTRKLLQKGEIDILSYCQFPRKIRDREMSSWAPDWDTPIRRPCAKSPWFSSFSASGDTLAEQEVCFPSPRALTLKVVFVDFVEKVGNLWDPDWMSTLEPGDIMSYLAEIWTLCEESPRIQEDEKAAATSRIAIADRLVATTPELQSASVALWAALVQKFGPQATTVQPASSENTSFERLLTVYMEQFKNLHSRRPFRSRTGYVGLAPAGAINGDVVVVILGGKTPYVLRARAEGGYTLVGEVYVHGIMYGELLK</sequence>
<proteinExistence type="predicted"/>
<dbReference type="Pfam" id="PF06985">
    <property type="entry name" value="HET"/>
    <property type="match status" value="1"/>
</dbReference>
<dbReference type="AlphaFoldDB" id="A0A6A6HW54"/>
<gene>
    <name evidence="2" type="ORF">BU26DRAFT_407625</name>
</gene>
<dbReference type="PANTHER" id="PTHR24148:SF73">
    <property type="entry name" value="HET DOMAIN PROTEIN (AFU_ORTHOLOGUE AFUA_8G01020)"/>
    <property type="match status" value="1"/>
</dbReference>
<accession>A0A6A6HW54</accession>
<evidence type="ECO:0000313" key="2">
    <source>
        <dbReference type="EMBL" id="KAF2241962.1"/>
    </source>
</evidence>